<protein>
    <recommendedName>
        <fullName evidence="3 10">Phosphate transport system permease protein PstA</fullName>
    </recommendedName>
</protein>
<keyword evidence="5 10" id="KW-1003">Cell membrane</keyword>
<feature type="transmembrane region" description="Helical" evidence="10">
    <location>
        <begin position="142"/>
        <end position="164"/>
    </location>
</feature>
<feature type="transmembrane region" description="Helical" evidence="10">
    <location>
        <begin position="260"/>
        <end position="281"/>
    </location>
</feature>
<evidence type="ECO:0000256" key="2">
    <source>
        <dbReference type="ARBA" id="ARBA00007069"/>
    </source>
</evidence>
<keyword evidence="8 10" id="KW-1133">Transmembrane helix</keyword>
<sequence length="285" mass="31402">MEGHGNLERYVKWRKFKSNLILFFTFLTALYGLVWLVWIITDVTIKGFSNLSLDLLLKDPTPPGVEGGGLKHAFVGHLIITSLAVVLGVPIGIAAGVFFTEYGRYSRFVSLLRDLTDSIVSLPSIIVGTFIYAVMVKPVGHFFALSGSVSLALLMLPVIAITTAQMLKMVPDSLREAAYALGAYKWQVIKDVSLSVAKRGILTGVILGIARITGETAPLLFTSFNNNFTTYNIFEPMASLTVTIFVYVMGPYDDWHRKAWAASLILTIGTLMFFILAKILVRAKK</sequence>
<dbReference type="GO" id="GO:0005886">
    <property type="term" value="C:plasma membrane"/>
    <property type="evidence" value="ECO:0007669"/>
    <property type="project" value="UniProtKB-SubCell"/>
</dbReference>
<evidence type="ECO:0000256" key="8">
    <source>
        <dbReference type="ARBA" id="ARBA00022989"/>
    </source>
</evidence>
<dbReference type="InterPro" id="IPR005672">
    <property type="entry name" value="Phosphate_PstA"/>
</dbReference>
<dbReference type="CDD" id="cd06261">
    <property type="entry name" value="TM_PBP2"/>
    <property type="match status" value="1"/>
</dbReference>
<dbReference type="HOGENOM" id="CLU_033621_2_0_0"/>
<dbReference type="EnsemblBacteria" id="AAC07781">
    <property type="protein sequence ID" value="AAC07781"/>
    <property type="gene ID" value="aq_2019"/>
</dbReference>
<evidence type="ECO:0000256" key="6">
    <source>
        <dbReference type="ARBA" id="ARBA00022592"/>
    </source>
</evidence>
<dbReference type="AlphaFoldDB" id="O67817"/>
<evidence type="ECO:0000313" key="12">
    <source>
        <dbReference type="EMBL" id="AAC07781.1"/>
    </source>
</evidence>
<dbReference type="NCBIfam" id="TIGR00974">
    <property type="entry name" value="3a0107s02c"/>
    <property type="match status" value="1"/>
</dbReference>
<dbReference type="PROSITE" id="PS50928">
    <property type="entry name" value="ABC_TM1"/>
    <property type="match status" value="1"/>
</dbReference>
<comment type="subcellular location">
    <subcellularLocation>
        <location evidence="1 10">Cell membrane</location>
        <topology evidence="1 10">Multi-pass membrane protein</topology>
    </subcellularLocation>
</comment>
<feature type="transmembrane region" description="Helical" evidence="10">
    <location>
        <begin position="20"/>
        <end position="41"/>
    </location>
</feature>
<evidence type="ECO:0000259" key="11">
    <source>
        <dbReference type="PROSITE" id="PS50928"/>
    </source>
</evidence>
<evidence type="ECO:0000256" key="10">
    <source>
        <dbReference type="RuleBase" id="RU363043"/>
    </source>
</evidence>
<dbReference type="Gene3D" id="1.10.3720.10">
    <property type="entry name" value="MetI-like"/>
    <property type="match status" value="1"/>
</dbReference>
<feature type="domain" description="ABC transmembrane type-1" evidence="11">
    <location>
        <begin position="74"/>
        <end position="277"/>
    </location>
</feature>
<dbReference type="InterPro" id="IPR000515">
    <property type="entry name" value="MetI-like"/>
</dbReference>
<organism evidence="12 13">
    <name type="scientific">Aquifex aeolicus (strain VF5)</name>
    <dbReference type="NCBI Taxonomy" id="224324"/>
    <lineage>
        <taxon>Bacteria</taxon>
        <taxon>Pseudomonadati</taxon>
        <taxon>Aquificota</taxon>
        <taxon>Aquificia</taxon>
        <taxon>Aquificales</taxon>
        <taxon>Aquificaceae</taxon>
        <taxon>Aquifex</taxon>
    </lineage>
</organism>
<dbReference type="FunCoup" id="O67817">
    <property type="interactions" value="148"/>
</dbReference>
<dbReference type="eggNOG" id="COG0581">
    <property type="taxonomic scope" value="Bacteria"/>
</dbReference>
<feature type="transmembrane region" description="Helical" evidence="10">
    <location>
        <begin position="119"/>
        <end position="136"/>
    </location>
</feature>
<dbReference type="InParanoid" id="O67817"/>
<dbReference type="KEGG" id="aae:aq_2019"/>
<reference evidence="12 13" key="1">
    <citation type="journal article" date="1998" name="Nature">
        <title>The complete genome of the hyperthermophilic bacterium Aquifex aeolicus.</title>
        <authorList>
            <person name="Deckert G."/>
            <person name="Warren P.V."/>
            <person name="Gaasterland T."/>
            <person name="Young W.G."/>
            <person name="Lenox A.L."/>
            <person name="Graham D.E."/>
            <person name="Overbeek R."/>
            <person name="Snead M.A."/>
            <person name="Keller M."/>
            <person name="Aujay M."/>
            <person name="Huber R."/>
            <person name="Feldman R.A."/>
            <person name="Short J.M."/>
            <person name="Olson G.J."/>
            <person name="Swanson R.V."/>
        </authorList>
    </citation>
    <scope>NUCLEOTIDE SEQUENCE [LARGE SCALE GENOMIC DNA]</scope>
    <source>
        <strain evidence="12 13">VF5</strain>
    </source>
</reference>
<proteinExistence type="inferred from homology"/>
<keyword evidence="6" id="KW-0592">Phosphate transport</keyword>
<keyword evidence="7 10" id="KW-0812">Transmembrane</keyword>
<dbReference type="RefSeq" id="WP_010881322.1">
    <property type="nucleotide sequence ID" value="NC_000918.1"/>
</dbReference>
<evidence type="ECO:0000256" key="7">
    <source>
        <dbReference type="ARBA" id="ARBA00022692"/>
    </source>
</evidence>
<keyword evidence="13" id="KW-1185">Reference proteome</keyword>
<dbReference type="EMBL" id="AE000657">
    <property type="protein sequence ID" value="AAC07781.1"/>
    <property type="molecule type" value="Genomic_DNA"/>
</dbReference>
<evidence type="ECO:0000256" key="9">
    <source>
        <dbReference type="ARBA" id="ARBA00023136"/>
    </source>
</evidence>
<evidence type="ECO:0000256" key="4">
    <source>
        <dbReference type="ARBA" id="ARBA00022448"/>
    </source>
</evidence>
<dbReference type="PANTHER" id="PTHR42922:SF1">
    <property type="entry name" value="PHOSPHATE TRANSPORT SYSTEM PERMEASE PROTEIN PSTA"/>
    <property type="match status" value="1"/>
</dbReference>
<feature type="transmembrane region" description="Helical" evidence="10">
    <location>
        <begin position="228"/>
        <end position="248"/>
    </location>
</feature>
<dbReference type="GO" id="GO:0035435">
    <property type="term" value="P:phosphate ion transmembrane transport"/>
    <property type="evidence" value="ECO:0000318"/>
    <property type="project" value="GO_Central"/>
</dbReference>
<evidence type="ECO:0000256" key="5">
    <source>
        <dbReference type="ARBA" id="ARBA00022475"/>
    </source>
</evidence>
<evidence type="ECO:0000256" key="1">
    <source>
        <dbReference type="ARBA" id="ARBA00004651"/>
    </source>
</evidence>
<dbReference type="SUPFAM" id="SSF161098">
    <property type="entry name" value="MetI-like"/>
    <property type="match status" value="1"/>
</dbReference>
<dbReference type="PANTHER" id="PTHR42922">
    <property type="entry name" value="PHOSPHATE TRANSPORT SYSTEM PERMEASE PROTEIN PSTA"/>
    <property type="match status" value="1"/>
</dbReference>
<dbReference type="InterPro" id="IPR035906">
    <property type="entry name" value="MetI-like_sf"/>
</dbReference>
<feature type="transmembrane region" description="Helical" evidence="10">
    <location>
        <begin position="74"/>
        <end position="99"/>
    </location>
</feature>
<keyword evidence="4" id="KW-0813">Transport</keyword>
<keyword evidence="9 10" id="KW-0472">Membrane</keyword>
<dbReference type="STRING" id="224324.aq_2019"/>
<evidence type="ECO:0000256" key="3">
    <source>
        <dbReference type="ARBA" id="ARBA00016864"/>
    </source>
</evidence>
<dbReference type="Pfam" id="PF00528">
    <property type="entry name" value="BPD_transp_1"/>
    <property type="match status" value="1"/>
</dbReference>
<dbReference type="Proteomes" id="UP000000798">
    <property type="component" value="Chromosome"/>
</dbReference>
<comment type="similarity">
    <text evidence="2 10">Belongs to the binding-protein-dependent transport system permease family. CysTW subfamily.</text>
</comment>
<dbReference type="PIR" id="E70473">
    <property type="entry name" value="E70473"/>
</dbReference>
<dbReference type="GO" id="GO:0005315">
    <property type="term" value="F:phosphate transmembrane transporter activity"/>
    <property type="evidence" value="ECO:0000318"/>
    <property type="project" value="GO_Central"/>
</dbReference>
<accession>O67817</accession>
<name>O67817_AQUAE</name>
<dbReference type="PATRIC" id="fig|224324.8.peg.1561"/>
<evidence type="ECO:0000313" key="13">
    <source>
        <dbReference type="Proteomes" id="UP000000798"/>
    </source>
</evidence>
<dbReference type="OrthoDB" id="9785113at2"/>
<gene>
    <name evidence="12" type="primary">pstA</name>
    <name evidence="12" type="ordered locus">aq_2019</name>
</gene>
<dbReference type="InterPro" id="IPR051408">
    <property type="entry name" value="Phosphate_transprt_permease"/>
</dbReference>